<dbReference type="PROSITE" id="PS51257">
    <property type="entry name" value="PROKAR_LIPOPROTEIN"/>
    <property type="match status" value="1"/>
</dbReference>
<dbReference type="Pfam" id="PF01963">
    <property type="entry name" value="TraB_PrgY_gumN"/>
    <property type="match status" value="1"/>
</dbReference>
<dbReference type="PANTHER" id="PTHR40590">
    <property type="entry name" value="CYTOPLASMIC PROTEIN-RELATED"/>
    <property type="match status" value="1"/>
</dbReference>
<dbReference type="PANTHER" id="PTHR40590:SF1">
    <property type="entry name" value="CYTOPLASMIC PROTEIN"/>
    <property type="match status" value="1"/>
</dbReference>
<evidence type="ECO:0000256" key="1">
    <source>
        <dbReference type="SAM" id="SignalP"/>
    </source>
</evidence>
<evidence type="ECO:0000313" key="2">
    <source>
        <dbReference type="EMBL" id="NVO24113.1"/>
    </source>
</evidence>
<proteinExistence type="predicted"/>
<dbReference type="InterPro" id="IPR047111">
    <property type="entry name" value="YbaP-like"/>
</dbReference>
<dbReference type="AlphaFoldDB" id="A0A850Q589"/>
<organism evidence="2 3">
    <name type="scientific">Donghicola mangrovi</name>
    <dbReference type="NCBI Taxonomy" id="2729614"/>
    <lineage>
        <taxon>Bacteria</taxon>
        <taxon>Pseudomonadati</taxon>
        <taxon>Pseudomonadota</taxon>
        <taxon>Alphaproteobacteria</taxon>
        <taxon>Rhodobacterales</taxon>
        <taxon>Roseobacteraceae</taxon>
        <taxon>Donghicola</taxon>
    </lineage>
</organism>
<evidence type="ECO:0000313" key="3">
    <source>
        <dbReference type="Proteomes" id="UP000592216"/>
    </source>
</evidence>
<keyword evidence="1" id="KW-0732">Signal</keyword>
<dbReference type="RefSeq" id="WP_177157916.1">
    <property type="nucleotide sequence ID" value="NZ_JABCJE010000005.1"/>
</dbReference>
<sequence length="331" mass="35730">MPRLIALVFLSLFQTLPAFAACGTGPDLSHLLTPAEQAEVAAEEAATPNGTGTLWKATKDEQTVFLVGTMHLPDPRHSKTMEALRPILKGISALYLETASDGEAQMEAEIAKNPALMFTVSGPTLPDLLDDATWAVLRDGMATRGVPAPLTAKMRPWYVSMLMSMPPCAIESINSGVGGLDMMAERAAKALDIPVRSLEEWQTLFTAFDQIPYQEQVDLMALSLMPDDLSEAAFTATLDAYFDQNHARAWALSDVLGKRIPGMSPDRVEAESARMKDLFLDSRNTAWVPVILDGAKDGPILIAVGAAHLIGEKGLVALLENEGFSLTRLPL</sequence>
<feature type="signal peptide" evidence="1">
    <location>
        <begin position="1"/>
        <end position="20"/>
    </location>
</feature>
<dbReference type="EMBL" id="JABCJE010000005">
    <property type="protein sequence ID" value="NVO24113.1"/>
    <property type="molecule type" value="Genomic_DNA"/>
</dbReference>
<name>A0A850Q589_9RHOB</name>
<reference evidence="2 3" key="1">
    <citation type="submission" date="2020-04" db="EMBL/GenBank/DDBJ databases">
        <title>Donghicola sp., a member of the Rhodobacteraceae family isolated from mangrove forest in Thailand.</title>
        <authorList>
            <person name="Charoenyingcharoen P."/>
            <person name="Yukphan P."/>
        </authorList>
    </citation>
    <scope>NUCLEOTIDE SEQUENCE [LARGE SCALE GENOMIC DNA]</scope>
    <source>
        <strain evidence="2 3">B5-SW-15</strain>
    </source>
</reference>
<dbReference type="InterPro" id="IPR002816">
    <property type="entry name" value="TraB/PrgY/GumN_fam"/>
</dbReference>
<feature type="chain" id="PRO_5032348648" evidence="1">
    <location>
        <begin position="21"/>
        <end position="331"/>
    </location>
</feature>
<dbReference type="Proteomes" id="UP000592216">
    <property type="component" value="Unassembled WGS sequence"/>
</dbReference>
<gene>
    <name evidence="2" type="ORF">HJ536_12165</name>
</gene>
<comment type="caution">
    <text evidence="2">The sequence shown here is derived from an EMBL/GenBank/DDBJ whole genome shotgun (WGS) entry which is preliminary data.</text>
</comment>
<accession>A0A850Q589</accession>
<protein>
    <submittedName>
        <fullName evidence="2">TraB/GumN family protein</fullName>
    </submittedName>
</protein>
<dbReference type="CDD" id="cd14789">
    <property type="entry name" value="Tiki"/>
    <property type="match status" value="1"/>
</dbReference>